<reference evidence="4" key="1">
    <citation type="journal article" date="2021" name="PeerJ">
        <title>Extensive microbial diversity within the chicken gut microbiome revealed by metagenomics and culture.</title>
        <authorList>
            <person name="Gilroy R."/>
            <person name="Ravi A."/>
            <person name="Getino M."/>
            <person name="Pursley I."/>
            <person name="Horton D.L."/>
            <person name="Alikhan N.F."/>
            <person name="Baker D."/>
            <person name="Gharbi K."/>
            <person name="Hall N."/>
            <person name="Watson M."/>
            <person name="Adriaenssens E.M."/>
            <person name="Foster-Nyarko E."/>
            <person name="Jarju S."/>
            <person name="Secka A."/>
            <person name="Antonio M."/>
            <person name="Oren A."/>
            <person name="Chaudhuri R.R."/>
            <person name="La Ragione R."/>
            <person name="Hildebrand F."/>
            <person name="Pallen M.J."/>
        </authorList>
    </citation>
    <scope>NUCLEOTIDE SEQUENCE</scope>
    <source>
        <strain evidence="4">F6-686</strain>
    </source>
</reference>
<protein>
    <submittedName>
        <fullName evidence="4">YSIRK-type signal peptide-containing protein</fullName>
    </submittedName>
</protein>
<feature type="chain" id="PRO_5038541740" evidence="2">
    <location>
        <begin position="36"/>
        <end position="81"/>
    </location>
</feature>
<feature type="domain" description="YSIRK Gram-positive signal peptide" evidence="3">
    <location>
        <begin position="6"/>
        <end position="24"/>
    </location>
</feature>
<evidence type="ECO:0000256" key="1">
    <source>
        <dbReference type="ARBA" id="ARBA00022729"/>
    </source>
</evidence>
<dbReference type="AlphaFoldDB" id="A0A9E2KSJ1"/>
<dbReference type="NCBIfam" id="TIGR01168">
    <property type="entry name" value="YSIRK_signal"/>
    <property type="match status" value="1"/>
</dbReference>
<evidence type="ECO:0000259" key="3">
    <source>
        <dbReference type="Pfam" id="PF04650"/>
    </source>
</evidence>
<evidence type="ECO:0000313" key="5">
    <source>
        <dbReference type="Proteomes" id="UP000823844"/>
    </source>
</evidence>
<dbReference type="EMBL" id="JAHLFT010000084">
    <property type="protein sequence ID" value="MBU3828772.1"/>
    <property type="molecule type" value="Genomic_DNA"/>
</dbReference>
<reference evidence="4" key="2">
    <citation type="submission" date="2021-04" db="EMBL/GenBank/DDBJ databases">
        <authorList>
            <person name="Gilroy R."/>
        </authorList>
    </citation>
    <scope>NUCLEOTIDE SEQUENCE</scope>
    <source>
        <strain evidence="4">F6-686</strain>
    </source>
</reference>
<name>A0A9E2KSJ1_9LACO</name>
<organism evidence="4 5">
    <name type="scientific">Candidatus Lactobacillus pullistercoris</name>
    <dbReference type="NCBI Taxonomy" id="2838636"/>
    <lineage>
        <taxon>Bacteria</taxon>
        <taxon>Bacillati</taxon>
        <taxon>Bacillota</taxon>
        <taxon>Bacilli</taxon>
        <taxon>Lactobacillales</taxon>
        <taxon>Lactobacillaceae</taxon>
        <taxon>Lactobacillus</taxon>
    </lineage>
</organism>
<comment type="caution">
    <text evidence="4">The sequence shown here is derived from an EMBL/GenBank/DDBJ whole genome shotgun (WGS) entry which is preliminary data.</text>
</comment>
<dbReference type="Pfam" id="PF04650">
    <property type="entry name" value="YSIRK_signal"/>
    <property type="match status" value="1"/>
</dbReference>
<gene>
    <name evidence="4" type="ORF">H9806_06565</name>
</gene>
<proteinExistence type="predicted"/>
<keyword evidence="1 2" id="KW-0732">Signal</keyword>
<feature type="signal peptide" evidence="2">
    <location>
        <begin position="1"/>
        <end position="35"/>
    </location>
</feature>
<accession>A0A9E2KSJ1</accession>
<dbReference type="Proteomes" id="UP000823844">
    <property type="component" value="Unassembled WGS sequence"/>
</dbReference>
<dbReference type="InterPro" id="IPR005877">
    <property type="entry name" value="YSIRK_signal_dom"/>
</dbReference>
<sequence>MFKKKIPKYSIRKLTVGAASVLIGMAFLNSNEAKADTVKTNDAENQADAAQASNKNAETASKDLDKVVVQAKNDSQVQAAA</sequence>
<evidence type="ECO:0000256" key="2">
    <source>
        <dbReference type="SAM" id="SignalP"/>
    </source>
</evidence>
<evidence type="ECO:0000313" key="4">
    <source>
        <dbReference type="EMBL" id="MBU3828772.1"/>
    </source>
</evidence>